<gene>
    <name evidence="2" type="ORF">WKW80_34570</name>
</gene>
<keyword evidence="3" id="KW-1185">Reference proteome</keyword>
<reference evidence="2 3" key="1">
    <citation type="submission" date="2024-03" db="EMBL/GenBank/DDBJ databases">
        <title>Novel species of the genus Variovorax.</title>
        <authorList>
            <person name="Liu Q."/>
            <person name="Xin Y.-H."/>
        </authorList>
    </citation>
    <scope>NUCLEOTIDE SEQUENCE [LARGE SCALE GENOMIC DNA]</scope>
    <source>
        <strain evidence="2 3">KACC 18501</strain>
    </source>
</reference>
<feature type="region of interest" description="Disordered" evidence="1">
    <location>
        <begin position="156"/>
        <end position="177"/>
    </location>
</feature>
<proteinExistence type="predicted"/>
<dbReference type="Proteomes" id="UP001363010">
    <property type="component" value="Unassembled WGS sequence"/>
</dbReference>
<organism evidence="2 3">
    <name type="scientific">Variovorax humicola</name>
    <dbReference type="NCBI Taxonomy" id="1769758"/>
    <lineage>
        <taxon>Bacteria</taxon>
        <taxon>Pseudomonadati</taxon>
        <taxon>Pseudomonadota</taxon>
        <taxon>Betaproteobacteria</taxon>
        <taxon>Burkholderiales</taxon>
        <taxon>Comamonadaceae</taxon>
        <taxon>Variovorax</taxon>
    </lineage>
</organism>
<evidence type="ECO:0000313" key="3">
    <source>
        <dbReference type="Proteomes" id="UP001363010"/>
    </source>
</evidence>
<protein>
    <submittedName>
        <fullName evidence="2">Uncharacterized protein</fullName>
    </submittedName>
</protein>
<accession>A0ABU8WCQ5</accession>
<evidence type="ECO:0000256" key="1">
    <source>
        <dbReference type="SAM" id="MobiDB-lite"/>
    </source>
</evidence>
<dbReference type="RefSeq" id="WP_340368091.1">
    <property type="nucleotide sequence ID" value="NZ_JBBKZV010000049.1"/>
</dbReference>
<name>A0ABU8WCQ5_9BURK</name>
<dbReference type="EMBL" id="JBBKZV010000049">
    <property type="protein sequence ID" value="MEJ8827061.1"/>
    <property type="molecule type" value="Genomic_DNA"/>
</dbReference>
<sequence>MLETGRLSRGGGDHDVYVGGLTFWDRHEPGSRPLAAGETLTVGHARFVVADGWQMDVSRSKAGQSLMLYKGGHKFLVTTADWNGGPDGPMVRQRRLMERGQGLRVDGEVSKFVNSWGLEGKTFAYYGLKLTGRFWQVVDRPRRSVVQVDFYGSSDGLSEAPEEANSMIDGMDMEAPA</sequence>
<evidence type="ECO:0000313" key="2">
    <source>
        <dbReference type="EMBL" id="MEJ8827061.1"/>
    </source>
</evidence>
<comment type="caution">
    <text evidence="2">The sequence shown here is derived from an EMBL/GenBank/DDBJ whole genome shotgun (WGS) entry which is preliminary data.</text>
</comment>